<reference evidence="2" key="1">
    <citation type="submission" date="2025-08" db="UniProtKB">
        <authorList>
            <consortium name="Ensembl"/>
        </authorList>
    </citation>
    <scope>IDENTIFICATION</scope>
</reference>
<dbReference type="Ensembl" id="ENSLLET00000040830.1">
    <property type="protein sequence ID" value="ENSLLEP00000039250.1"/>
    <property type="gene ID" value="ENSLLEG00000024946.1"/>
</dbReference>
<name>A0A8C5QNC1_9ANUR</name>
<feature type="compositionally biased region" description="Polar residues" evidence="1">
    <location>
        <begin position="83"/>
        <end position="95"/>
    </location>
</feature>
<evidence type="ECO:0008006" key="4">
    <source>
        <dbReference type="Google" id="ProtNLM"/>
    </source>
</evidence>
<keyword evidence="3" id="KW-1185">Reference proteome</keyword>
<dbReference type="AlphaFoldDB" id="A0A8C5QNC1"/>
<reference evidence="2" key="2">
    <citation type="submission" date="2025-09" db="UniProtKB">
        <authorList>
            <consortium name="Ensembl"/>
        </authorList>
    </citation>
    <scope>IDENTIFICATION</scope>
</reference>
<evidence type="ECO:0000313" key="3">
    <source>
        <dbReference type="Proteomes" id="UP000694569"/>
    </source>
</evidence>
<proteinExistence type="predicted"/>
<accession>A0A8C5QNC1</accession>
<feature type="region of interest" description="Disordered" evidence="1">
    <location>
        <begin position="1"/>
        <end position="32"/>
    </location>
</feature>
<dbReference type="Proteomes" id="UP000694569">
    <property type="component" value="Unplaced"/>
</dbReference>
<sequence>MKEEEIGSEITDCSYTSDHRPSRMSSKHLQEESDFANAWHEDYGTSQVAGAINNSWGDFESFSEFTPQSEGFCYSAEEESGAPQDNSSDTTSHSMKTYNGVDAAEASESHLGLERLLLDEDTQAFQSIFRDSFPDVPVDQCSEDVESLKQLMVSSKKDCADDELILMQPWPTFFKPESFTDASVAKPGCDWMKFESCANLLNLLGVDASNKSSPDELICETKTSNGNEPQCPAGNQALIQTKLHVAPDSKEGRLFSYHIFGKTSPADLPLTFLTFYGKKSFFKTNLLRLDF</sequence>
<evidence type="ECO:0000313" key="2">
    <source>
        <dbReference type="Ensembl" id="ENSLLEP00000039250.1"/>
    </source>
</evidence>
<feature type="region of interest" description="Disordered" evidence="1">
    <location>
        <begin position="74"/>
        <end position="95"/>
    </location>
</feature>
<evidence type="ECO:0000256" key="1">
    <source>
        <dbReference type="SAM" id="MobiDB-lite"/>
    </source>
</evidence>
<protein>
    <recommendedName>
        <fullName evidence="4">Aftiphilin</fullName>
    </recommendedName>
</protein>
<organism evidence="2 3">
    <name type="scientific">Leptobrachium leishanense</name>
    <name type="common">Leishan spiny toad</name>
    <dbReference type="NCBI Taxonomy" id="445787"/>
    <lineage>
        <taxon>Eukaryota</taxon>
        <taxon>Metazoa</taxon>
        <taxon>Chordata</taxon>
        <taxon>Craniata</taxon>
        <taxon>Vertebrata</taxon>
        <taxon>Euteleostomi</taxon>
        <taxon>Amphibia</taxon>
        <taxon>Batrachia</taxon>
        <taxon>Anura</taxon>
        <taxon>Pelobatoidea</taxon>
        <taxon>Megophryidae</taxon>
        <taxon>Leptobrachium</taxon>
    </lineage>
</organism>
<dbReference type="OrthoDB" id="9894316at2759"/>